<dbReference type="InterPro" id="IPR039422">
    <property type="entry name" value="MarR/SlyA-like"/>
</dbReference>
<dbReference type="PANTHER" id="PTHR33164">
    <property type="entry name" value="TRANSCRIPTIONAL REGULATOR, MARR FAMILY"/>
    <property type="match status" value="1"/>
</dbReference>
<dbReference type="SUPFAM" id="SSF46785">
    <property type="entry name" value="Winged helix' DNA-binding domain"/>
    <property type="match status" value="1"/>
</dbReference>
<keyword evidence="4" id="KW-1185">Reference proteome</keyword>
<dbReference type="SMART" id="SM00347">
    <property type="entry name" value="HTH_MARR"/>
    <property type="match status" value="1"/>
</dbReference>
<evidence type="ECO:0000256" key="1">
    <source>
        <dbReference type="SAM" id="MobiDB-lite"/>
    </source>
</evidence>
<sequence length="164" mass="17970">MDAHSATSVHAPAAAESDRTGPPVRRATALLREILEVSEDFERHLGRELTVNPTDLQAMEHLLMSGPLGPSELSRRLGISTASTTKVVDRLVDLGHVTRQAHPTDRRGILVVPTESSRRRALSTLMPMIMGIDAELDAFSADEQSIITEYLERVVAVYRSHIGP</sequence>
<dbReference type="PANTHER" id="PTHR33164:SF104">
    <property type="entry name" value="TRANSCRIPTIONAL REGULATORY PROTEIN"/>
    <property type="match status" value="1"/>
</dbReference>
<dbReference type="InterPro" id="IPR036388">
    <property type="entry name" value="WH-like_DNA-bd_sf"/>
</dbReference>
<dbReference type="EMBL" id="JBHTII010000001">
    <property type="protein sequence ID" value="MFD0789449.1"/>
    <property type="molecule type" value="Genomic_DNA"/>
</dbReference>
<reference evidence="4" key="1">
    <citation type="journal article" date="2019" name="Int. J. Syst. Evol. Microbiol.">
        <title>The Global Catalogue of Microorganisms (GCM) 10K type strain sequencing project: providing services to taxonomists for standard genome sequencing and annotation.</title>
        <authorList>
            <consortium name="The Broad Institute Genomics Platform"/>
            <consortium name="The Broad Institute Genome Sequencing Center for Infectious Disease"/>
            <person name="Wu L."/>
            <person name="Ma J."/>
        </authorList>
    </citation>
    <scope>NUCLEOTIDE SEQUENCE [LARGE SCALE GENOMIC DNA]</scope>
    <source>
        <strain evidence="4">CCUG 54523</strain>
    </source>
</reference>
<evidence type="ECO:0000313" key="4">
    <source>
        <dbReference type="Proteomes" id="UP001597055"/>
    </source>
</evidence>
<feature type="region of interest" description="Disordered" evidence="1">
    <location>
        <begin position="1"/>
        <end position="23"/>
    </location>
</feature>
<protein>
    <submittedName>
        <fullName evidence="3">MarR family winged helix-turn-helix transcriptional regulator</fullName>
    </submittedName>
</protein>
<evidence type="ECO:0000313" key="3">
    <source>
        <dbReference type="EMBL" id="MFD0789449.1"/>
    </source>
</evidence>
<gene>
    <name evidence="3" type="ORF">ACFQ0P_03490</name>
</gene>
<evidence type="ECO:0000259" key="2">
    <source>
        <dbReference type="PROSITE" id="PS50995"/>
    </source>
</evidence>
<accession>A0ABW3AFZ0</accession>
<feature type="domain" description="HTH marR-type" evidence="2">
    <location>
        <begin position="27"/>
        <end position="156"/>
    </location>
</feature>
<dbReference type="RefSeq" id="WP_204980437.1">
    <property type="nucleotide sequence ID" value="NZ_JBHTII010000001.1"/>
</dbReference>
<name>A0ABW3AFZ0_9MICO</name>
<comment type="caution">
    <text evidence="3">The sequence shown here is derived from an EMBL/GenBank/DDBJ whole genome shotgun (WGS) entry which is preliminary data.</text>
</comment>
<dbReference type="InterPro" id="IPR000835">
    <property type="entry name" value="HTH_MarR-typ"/>
</dbReference>
<dbReference type="Gene3D" id="1.10.10.10">
    <property type="entry name" value="Winged helix-like DNA-binding domain superfamily/Winged helix DNA-binding domain"/>
    <property type="match status" value="1"/>
</dbReference>
<organism evidence="3 4">
    <name type="scientific">Microbacterium insulae</name>
    <dbReference type="NCBI Taxonomy" id="483014"/>
    <lineage>
        <taxon>Bacteria</taxon>
        <taxon>Bacillati</taxon>
        <taxon>Actinomycetota</taxon>
        <taxon>Actinomycetes</taxon>
        <taxon>Micrococcales</taxon>
        <taxon>Microbacteriaceae</taxon>
        <taxon>Microbacterium</taxon>
    </lineage>
</organism>
<dbReference type="PROSITE" id="PS50995">
    <property type="entry name" value="HTH_MARR_2"/>
    <property type="match status" value="1"/>
</dbReference>
<dbReference type="InterPro" id="IPR036390">
    <property type="entry name" value="WH_DNA-bd_sf"/>
</dbReference>
<dbReference type="Proteomes" id="UP001597055">
    <property type="component" value="Unassembled WGS sequence"/>
</dbReference>
<dbReference type="PRINTS" id="PR00598">
    <property type="entry name" value="HTHMARR"/>
</dbReference>
<dbReference type="Pfam" id="PF12802">
    <property type="entry name" value="MarR_2"/>
    <property type="match status" value="1"/>
</dbReference>
<proteinExistence type="predicted"/>